<evidence type="ECO:0000313" key="3">
    <source>
        <dbReference type="Proteomes" id="UP000184082"/>
    </source>
</evidence>
<accession>A0A1M6TSB5</accession>
<feature type="transmembrane region" description="Helical" evidence="1">
    <location>
        <begin position="26"/>
        <end position="50"/>
    </location>
</feature>
<organism evidence="2 3">
    <name type="scientific">Caminicella sporogenes DSM 14501</name>
    <dbReference type="NCBI Taxonomy" id="1121266"/>
    <lineage>
        <taxon>Bacteria</taxon>
        <taxon>Bacillati</taxon>
        <taxon>Bacillota</taxon>
        <taxon>Clostridia</taxon>
        <taxon>Peptostreptococcales</taxon>
        <taxon>Caminicellaceae</taxon>
        <taxon>Caminicella</taxon>
    </lineage>
</organism>
<dbReference type="AlphaFoldDB" id="A0A1M6TSB5"/>
<keyword evidence="1" id="KW-1133">Transmembrane helix</keyword>
<keyword evidence="1" id="KW-0472">Membrane</keyword>
<dbReference type="EMBL" id="FRAJ01000033">
    <property type="protein sequence ID" value="SHK59892.1"/>
    <property type="molecule type" value="Genomic_DNA"/>
</dbReference>
<reference evidence="2 3" key="1">
    <citation type="submission" date="2016-11" db="EMBL/GenBank/DDBJ databases">
        <authorList>
            <person name="Jaros S."/>
            <person name="Januszkiewicz K."/>
            <person name="Wedrychowicz H."/>
        </authorList>
    </citation>
    <scope>NUCLEOTIDE SEQUENCE [LARGE SCALE GENOMIC DNA]</scope>
    <source>
        <strain evidence="2 3">DSM 14501</strain>
    </source>
</reference>
<protein>
    <submittedName>
        <fullName evidence="2">Uncharacterized protein</fullName>
    </submittedName>
</protein>
<evidence type="ECO:0000256" key="1">
    <source>
        <dbReference type="SAM" id="Phobius"/>
    </source>
</evidence>
<keyword evidence="1" id="KW-0812">Transmembrane</keyword>
<dbReference type="Proteomes" id="UP000184082">
    <property type="component" value="Unassembled WGS sequence"/>
</dbReference>
<sequence>MEEQLVNNLQTVESHLQTIIDNQEKILNAISFESTCLIFLIVCFILAFIYKTVSNIIGDFY</sequence>
<keyword evidence="3" id="KW-1185">Reference proteome</keyword>
<dbReference type="STRING" id="1121266.SAMN02745883_02427"/>
<proteinExistence type="predicted"/>
<evidence type="ECO:0000313" key="2">
    <source>
        <dbReference type="EMBL" id="SHK59892.1"/>
    </source>
</evidence>
<name>A0A1M6TSB5_9FIRM</name>
<gene>
    <name evidence="2" type="ORF">SAMN02745883_02427</name>
</gene>